<dbReference type="GO" id="GO:0006508">
    <property type="term" value="P:proteolysis"/>
    <property type="evidence" value="ECO:0007669"/>
    <property type="project" value="UniProtKB-KW"/>
</dbReference>
<dbReference type="InterPro" id="IPR036034">
    <property type="entry name" value="PDZ_sf"/>
</dbReference>
<reference evidence="13 14" key="1">
    <citation type="submission" date="2019-12" db="EMBL/GenBank/DDBJ databases">
        <authorList>
            <person name="Li M."/>
        </authorList>
    </citation>
    <scope>NUCLEOTIDE SEQUENCE [LARGE SCALE GENOMIC DNA]</scope>
    <source>
        <strain evidence="13 14">GBMRC 2024</strain>
    </source>
</reference>
<evidence type="ECO:0000256" key="6">
    <source>
        <dbReference type="ARBA" id="ARBA00022801"/>
    </source>
</evidence>
<dbReference type="AlphaFoldDB" id="A0A6L7FZG8"/>
<comment type="similarity">
    <text evidence="3 11">Belongs to the peptidase M50B family.</text>
</comment>
<evidence type="ECO:0000256" key="10">
    <source>
        <dbReference type="ARBA" id="ARBA00023136"/>
    </source>
</evidence>
<dbReference type="CDD" id="cd06163">
    <property type="entry name" value="S2P-M50_PDZ_RseP-like"/>
    <property type="match status" value="1"/>
</dbReference>
<evidence type="ECO:0000256" key="1">
    <source>
        <dbReference type="ARBA" id="ARBA00001947"/>
    </source>
</evidence>
<dbReference type="EMBL" id="WUMU01000001">
    <property type="protein sequence ID" value="MXN16497.1"/>
    <property type="molecule type" value="Genomic_DNA"/>
</dbReference>
<comment type="caution">
    <text evidence="13">The sequence shown here is derived from an EMBL/GenBank/DDBJ whole genome shotgun (WGS) entry which is preliminary data.</text>
</comment>
<evidence type="ECO:0000313" key="14">
    <source>
        <dbReference type="Proteomes" id="UP000477911"/>
    </source>
</evidence>
<accession>A0A6L7FZG8</accession>
<dbReference type="NCBIfam" id="TIGR00054">
    <property type="entry name" value="RIP metalloprotease RseP"/>
    <property type="match status" value="1"/>
</dbReference>
<evidence type="ECO:0000256" key="2">
    <source>
        <dbReference type="ARBA" id="ARBA00004141"/>
    </source>
</evidence>
<dbReference type="GO" id="GO:0016020">
    <property type="term" value="C:membrane"/>
    <property type="evidence" value="ECO:0007669"/>
    <property type="project" value="UniProtKB-SubCell"/>
</dbReference>
<evidence type="ECO:0000256" key="4">
    <source>
        <dbReference type="ARBA" id="ARBA00022670"/>
    </source>
</evidence>
<proteinExistence type="inferred from homology"/>
<protein>
    <recommendedName>
        <fullName evidence="11">Zinc metalloprotease</fullName>
        <ecNumber evidence="11">3.4.24.-</ecNumber>
    </recommendedName>
</protein>
<dbReference type="Pfam" id="PF17820">
    <property type="entry name" value="PDZ_6"/>
    <property type="match status" value="1"/>
</dbReference>
<name>A0A6L7FZG8_9RHOB</name>
<keyword evidence="9 11" id="KW-0482">Metalloprotease</keyword>
<evidence type="ECO:0000256" key="11">
    <source>
        <dbReference type="RuleBase" id="RU362031"/>
    </source>
</evidence>
<feature type="transmembrane region" description="Helical" evidence="11">
    <location>
        <begin position="427"/>
        <end position="445"/>
    </location>
</feature>
<keyword evidence="5 11" id="KW-0812">Transmembrane</keyword>
<dbReference type="EC" id="3.4.24.-" evidence="11"/>
<evidence type="ECO:0000256" key="7">
    <source>
        <dbReference type="ARBA" id="ARBA00022833"/>
    </source>
</evidence>
<comment type="subcellular location">
    <subcellularLocation>
        <location evidence="2">Membrane</location>
        <topology evidence="2">Multi-pass membrane protein</topology>
    </subcellularLocation>
</comment>
<feature type="transmembrane region" description="Helical" evidence="11">
    <location>
        <begin position="112"/>
        <end position="139"/>
    </location>
</feature>
<dbReference type="Proteomes" id="UP000477911">
    <property type="component" value="Unassembled WGS sequence"/>
</dbReference>
<sequence length="451" mass="47345">MTSLLPVFGSTLYVVVAFVISLSIIVAIHEYGHYIVGRWSGIKAEVFSLGFGPVLVSRVDRHGTRWQIAALPFGGYVRFKGDEDAASATQDSAAIRNMSAAERRQTMQGAPLWARAATVAAGPVFNFILSTVLFAALLFARGDVAEPIAVGSLRALPPVQGSTQSGLEPGDQILSIGGVSLQDDQSTASMPATSLPRSALVDYVVRRDGQQITVPGPYPYPPLVAQLSPNSAAYDAGLKQGDVITAIGDTPVVAFDQLREAVEGSNGAPQALTVWRPGTGSDLHFTLVPRRVDEPAADGGFTTQWRIGIAGGMAFELATERAGLWQSITGGVTQTWSVIVTSLDGLWNIATGAISSCNMTGPIGIAKTSGAMASQGLVSFVWFVAALSTGVGLLNLFPVPVLDGGHLVFHAWEAVTGRPPSDRALRVLMIAGMTLVLAVMLFALTNDVTCP</sequence>
<keyword evidence="4 13" id="KW-0645">Protease</keyword>
<keyword evidence="7 11" id="KW-0862">Zinc</keyword>
<dbReference type="SMART" id="SM00228">
    <property type="entry name" value="PDZ"/>
    <property type="match status" value="1"/>
</dbReference>
<keyword evidence="14" id="KW-1185">Reference proteome</keyword>
<dbReference type="Pfam" id="PF02163">
    <property type="entry name" value="Peptidase_M50"/>
    <property type="match status" value="1"/>
</dbReference>
<dbReference type="InterPro" id="IPR008915">
    <property type="entry name" value="Peptidase_M50"/>
</dbReference>
<dbReference type="GO" id="GO:0004222">
    <property type="term" value="F:metalloendopeptidase activity"/>
    <property type="evidence" value="ECO:0007669"/>
    <property type="project" value="InterPro"/>
</dbReference>
<dbReference type="InterPro" id="IPR041489">
    <property type="entry name" value="PDZ_6"/>
</dbReference>
<evidence type="ECO:0000256" key="9">
    <source>
        <dbReference type="ARBA" id="ARBA00023049"/>
    </source>
</evidence>
<feature type="domain" description="PDZ" evidence="12">
    <location>
        <begin position="175"/>
        <end position="278"/>
    </location>
</feature>
<organism evidence="13 14">
    <name type="scientific">Pseudooceanicola albus</name>
    <dbReference type="NCBI Taxonomy" id="2692189"/>
    <lineage>
        <taxon>Bacteria</taxon>
        <taxon>Pseudomonadati</taxon>
        <taxon>Pseudomonadota</taxon>
        <taxon>Alphaproteobacteria</taxon>
        <taxon>Rhodobacterales</taxon>
        <taxon>Paracoccaceae</taxon>
        <taxon>Pseudooceanicola</taxon>
    </lineage>
</organism>
<keyword evidence="10 11" id="KW-0472">Membrane</keyword>
<dbReference type="CDD" id="cd23081">
    <property type="entry name" value="cpPDZ_EcRseP-like"/>
    <property type="match status" value="1"/>
</dbReference>
<dbReference type="InterPro" id="IPR001478">
    <property type="entry name" value="PDZ"/>
</dbReference>
<evidence type="ECO:0000256" key="8">
    <source>
        <dbReference type="ARBA" id="ARBA00022989"/>
    </source>
</evidence>
<evidence type="ECO:0000259" key="12">
    <source>
        <dbReference type="SMART" id="SM00228"/>
    </source>
</evidence>
<dbReference type="SUPFAM" id="SSF50156">
    <property type="entry name" value="PDZ domain-like"/>
    <property type="match status" value="2"/>
</dbReference>
<keyword evidence="11" id="KW-0479">Metal-binding</keyword>
<keyword evidence="8 11" id="KW-1133">Transmembrane helix</keyword>
<dbReference type="PANTHER" id="PTHR42837:SF2">
    <property type="entry name" value="MEMBRANE METALLOPROTEASE ARASP2, CHLOROPLASTIC-RELATED"/>
    <property type="match status" value="1"/>
</dbReference>
<keyword evidence="6 11" id="KW-0378">Hydrolase</keyword>
<dbReference type="InterPro" id="IPR004387">
    <property type="entry name" value="Pept_M50_Zn"/>
</dbReference>
<feature type="transmembrane region" description="Helical" evidence="11">
    <location>
        <begin position="377"/>
        <end position="397"/>
    </location>
</feature>
<feature type="transmembrane region" description="Helical" evidence="11">
    <location>
        <begin position="6"/>
        <end position="28"/>
    </location>
</feature>
<dbReference type="PANTHER" id="PTHR42837">
    <property type="entry name" value="REGULATOR OF SIGMA-E PROTEASE RSEP"/>
    <property type="match status" value="1"/>
</dbReference>
<comment type="cofactor">
    <cofactor evidence="1 11">
        <name>Zn(2+)</name>
        <dbReference type="ChEBI" id="CHEBI:29105"/>
    </cofactor>
</comment>
<evidence type="ECO:0000313" key="13">
    <source>
        <dbReference type="EMBL" id="MXN16497.1"/>
    </source>
</evidence>
<evidence type="ECO:0000256" key="5">
    <source>
        <dbReference type="ARBA" id="ARBA00022692"/>
    </source>
</evidence>
<dbReference type="RefSeq" id="WP_160891034.1">
    <property type="nucleotide sequence ID" value="NZ_WUMU01000001.1"/>
</dbReference>
<dbReference type="Gene3D" id="2.30.42.10">
    <property type="match status" value="2"/>
</dbReference>
<evidence type="ECO:0000256" key="3">
    <source>
        <dbReference type="ARBA" id="ARBA00007931"/>
    </source>
</evidence>
<dbReference type="GO" id="GO:0046872">
    <property type="term" value="F:metal ion binding"/>
    <property type="evidence" value="ECO:0007669"/>
    <property type="project" value="UniProtKB-KW"/>
</dbReference>
<gene>
    <name evidence="13" type="primary">rseP</name>
    <name evidence="13" type="ORF">GR170_01515</name>
</gene>